<sequence>MAFPISIGALRAAEDPSAAFHNSLSALSLADQARAVSAILDEAQGSIDRDLEIVAAVIRVCGERSLTALLDEHAAAQLVIFQPQVSQWEKRQTAAAAAAERYIFRIRQIPTWEEFPECIPVTMRRALNGKETFGNHMLAKWRTLASGCSLNTALDLLKRETYGGQIRVTERNLNRCIDQLPVSNSGSERQPSPQRSAGPSSYPSLRRRRRSQSPLPLQDDSDAHVDDDDTQSDEGTPNDDAGSDEYIEHRSTARMRAKKRSRAAPSGIRKQANRERAEDNQDASTYHASVEHDHEGSINDHEGSINDHESISNDHSQGEEVVKLLLLFTRSHDLN</sequence>
<name>R7Z581_CONA1</name>
<protein>
    <submittedName>
        <fullName evidence="2">Uncharacterized protein</fullName>
    </submittedName>
</protein>
<feature type="compositionally biased region" description="Basic residues" evidence="1">
    <location>
        <begin position="252"/>
        <end position="262"/>
    </location>
</feature>
<dbReference type="HOGENOM" id="CLU_829030_0_0_1"/>
<proteinExistence type="predicted"/>
<evidence type="ECO:0000256" key="1">
    <source>
        <dbReference type="SAM" id="MobiDB-lite"/>
    </source>
</evidence>
<evidence type="ECO:0000313" key="3">
    <source>
        <dbReference type="Proteomes" id="UP000016924"/>
    </source>
</evidence>
<dbReference type="GeneID" id="19905700"/>
<reference evidence="3" key="1">
    <citation type="submission" date="2012-06" db="EMBL/GenBank/DDBJ databases">
        <title>The genome sequence of Coniosporium apollinis CBS 100218.</title>
        <authorList>
            <consortium name="The Broad Institute Genome Sequencing Platform"/>
            <person name="Cuomo C."/>
            <person name="Gorbushina A."/>
            <person name="Noack S."/>
            <person name="Walker B."/>
            <person name="Young S.K."/>
            <person name="Zeng Q."/>
            <person name="Gargeya S."/>
            <person name="Fitzgerald M."/>
            <person name="Haas B."/>
            <person name="Abouelleil A."/>
            <person name="Alvarado L."/>
            <person name="Arachchi H.M."/>
            <person name="Berlin A.M."/>
            <person name="Chapman S.B."/>
            <person name="Goldberg J."/>
            <person name="Griggs A."/>
            <person name="Gujja S."/>
            <person name="Hansen M."/>
            <person name="Howarth C."/>
            <person name="Imamovic A."/>
            <person name="Larimer J."/>
            <person name="McCowan C."/>
            <person name="Montmayeur A."/>
            <person name="Murphy C."/>
            <person name="Neiman D."/>
            <person name="Pearson M."/>
            <person name="Priest M."/>
            <person name="Roberts A."/>
            <person name="Saif S."/>
            <person name="Shea T."/>
            <person name="Sisk P."/>
            <person name="Sykes S."/>
            <person name="Wortman J."/>
            <person name="Nusbaum C."/>
            <person name="Birren B."/>
        </authorList>
    </citation>
    <scope>NUCLEOTIDE SEQUENCE [LARGE SCALE GENOMIC DNA]</scope>
    <source>
        <strain evidence="3">CBS 100218</strain>
    </source>
</reference>
<feature type="compositionally biased region" description="Polar residues" evidence="1">
    <location>
        <begin position="181"/>
        <end position="198"/>
    </location>
</feature>
<dbReference type="AlphaFoldDB" id="R7Z581"/>
<feature type="region of interest" description="Disordered" evidence="1">
    <location>
        <begin position="180"/>
        <end position="317"/>
    </location>
</feature>
<dbReference type="Proteomes" id="UP000016924">
    <property type="component" value="Unassembled WGS sequence"/>
</dbReference>
<dbReference type="RefSeq" id="XP_007784393.1">
    <property type="nucleotide sequence ID" value="XM_007786203.1"/>
</dbReference>
<accession>R7Z581</accession>
<evidence type="ECO:0000313" key="2">
    <source>
        <dbReference type="EMBL" id="EON69076.1"/>
    </source>
</evidence>
<dbReference type="OrthoDB" id="3907505at2759"/>
<dbReference type="EMBL" id="JH767606">
    <property type="protein sequence ID" value="EON69076.1"/>
    <property type="molecule type" value="Genomic_DNA"/>
</dbReference>
<keyword evidence="3" id="KW-1185">Reference proteome</keyword>
<feature type="compositionally biased region" description="Basic and acidic residues" evidence="1">
    <location>
        <begin position="289"/>
        <end position="317"/>
    </location>
</feature>
<gene>
    <name evidence="2" type="ORF">W97_08389</name>
</gene>
<organism evidence="2 3">
    <name type="scientific">Coniosporium apollinis (strain CBS 100218)</name>
    <name type="common">Rock-inhabiting black yeast</name>
    <dbReference type="NCBI Taxonomy" id="1168221"/>
    <lineage>
        <taxon>Eukaryota</taxon>
        <taxon>Fungi</taxon>
        <taxon>Dikarya</taxon>
        <taxon>Ascomycota</taxon>
        <taxon>Pezizomycotina</taxon>
        <taxon>Dothideomycetes</taxon>
        <taxon>Dothideomycetes incertae sedis</taxon>
        <taxon>Coniosporium</taxon>
    </lineage>
</organism>